<organism evidence="1">
    <name type="scientific">Salmonella enterica subsp. enterica serovar Saintpaul</name>
    <dbReference type="NCBI Taxonomy" id="90105"/>
    <lineage>
        <taxon>Bacteria</taxon>
        <taxon>Pseudomonadati</taxon>
        <taxon>Pseudomonadota</taxon>
        <taxon>Gammaproteobacteria</taxon>
        <taxon>Enterobacterales</taxon>
        <taxon>Enterobacteriaceae</taxon>
        <taxon>Salmonella</taxon>
    </lineage>
</organism>
<proteinExistence type="predicted"/>
<reference evidence="1" key="1">
    <citation type="submission" date="2016-09" db="EMBL/GenBank/DDBJ databases">
        <title>Whole genome sequencing of Salmonella enterica.</title>
        <authorList>
            <person name="Bell R."/>
        </authorList>
    </citation>
    <scope>NUCLEOTIDE SEQUENCE [LARGE SCALE GENOMIC DNA]</scope>
    <source>
        <strain evidence="1">CFSAN044978</strain>
    </source>
</reference>
<comment type="caution">
    <text evidence="1">The sequence shown here is derived from an EMBL/GenBank/DDBJ whole genome shotgun (WGS) entry which is preliminary data.</text>
</comment>
<gene>
    <name evidence="1" type="ORF">A7T00_02615</name>
</gene>
<protein>
    <submittedName>
        <fullName evidence="1">Uncharacterized protein</fullName>
    </submittedName>
</protein>
<dbReference type="AlphaFoldDB" id="A0A1S0ZMG4"/>
<accession>A0A1S0ZMG4</accession>
<evidence type="ECO:0000313" key="1">
    <source>
        <dbReference type="EMBL" id="OHG70216.1"/>
    </source>
</evidence>
<name>A0A1S0ZMG4_SALET</name>
<dbReference type="EMBL" id="MLZC01000001">
    <property type="protein sequence ID" value="OHG70216.1"/>
    <property type="molecule type" value="Genomic_DNA"/>
</dbReference>
<sequence length="82" mass="9635">MNYFWITQSPWSQKKELENGWISARPAKKYNHYREMVKTIKKGDLIFFCSRGVINHVGFALASSMSETDKTGEIWKVKIKSY</sequence>